<dbReference type="Proteomes" id="UP000320386">
    <property type="component" value="Chromosome"/>
</dbReference>
<evidence type="ECO:0000256" key="2">
    <source>
        <dbReference type="ARBA" id="ARBA00022723"/>
    </source>
</evidence>
<feature type="binding site" evidence="4">
    <location>
        <position position="205"/>
    </location>
    <ligand>
        <name>a divalent metal cation</name>
        <dbReference type="ChEBI" id="CHEBI:60240"/>
        <label>1</label>
    </ligand>
</feature>
<dbReference type="EC" id="3.1.21.-" evidence="5"/>
<keyword evidence="2 4" id="KW-0479">Metal-binding</keyword>
<reference evidence="5 6" key="1">
    <citation type="submission" date="2019-02" db="EMBL/GenBank/DDBJ databases">
        <title>Deep-cultivation of Planctomycetes and their phenomic and genomic characterization uncovers novel biology.</title>
        <authorList>
            <person name="Wiegand S."/>
            <person name="Jogler M."/>
            <person name="Boedeker C."/>
            <person name="Pinto D."/>
            <person name="Vollmers J."/>
            <person name="Rivas-Marin E."/>
            <person name="Kohn T."/>
            <person name="Peeters S.H."/>
            <person name="Heuer A."/>
            <person name="Rast P."/>
            <person name="Oberbeckmann S."/>
            <person name="Bunk B."/>
            <person name="Jeske O."/>
            <person name="Meyerdierks A."/>
            <person name="Storesund J.E."/>
            <person name="Kallscheuer N."/>
            <person name="Luecker S."/>
            <person name="Lage O.M."/>
            <person name="Pohl T."/>
            <person name="Merkel B.J."/>
            <person name="Hornburger P."/>
            <person name="Mueller R.-W."/>
            <person name="Bruemmer F."/>
            <person name="Labrenz M."/>
            <person name="Spormann A.M."/>
            <person name="Op den Camp H."/>
            <person name="Overmann J."/>
            <person name="Amann R."/>
            <person name="Jetten M.S.M."/>
            <person name="Mascher T."/>
            <person name="Medema M.H."/>
            <person name="Devos D.P."/>
            <person name="Kaster A.-K."/>
            <person name="Ovreas L."/>
            <person name="Rohde M."/>
            <person name="Galperin M.Y."/>
            <person name="Jogler C."/>
        </authorList>
    </citation>
    <scope>NUCLEOTIDE SEQUENCE [LARGE SCALE GENOMIC DNA]</scope>
    <source>
        <strain evidence="5 6">Pan265</strain>
    </source>
</reference>
<dbReference type="PANTHER" id="PTHR46124">
    <property type="entry name" value="D-AMINOACYL-TRNA DEACYLASE"/>
    <property type="match status" value="1"/>
</dbReference>
<dbReference type="InterPro" id="IPR018228">
    <property type="entry name" value="DNase_TatD-rel_CS"/>
</dbReference>
<protein>
    <submittedName>
        <fullName evidence="5">Putative deoxyribonuclease YcfH</fullName>
        <ecNumber evidence="5">3.1.21.-</ecNumber>
    </submittedName>
</protein>
<comment type="similarity">
    <text evidence="1">Belongs to the metallo-dependent hydrolases superfamily. TatD-type hydrolase family.</text>
</comment>
<name>A0A518BYS6_9BACT</name>
<feature type="binding site" evidence="4">
    <location>
        <position position="7"/>
    </location>
    <ligand>
        <name>a divalent metal cation</name>
        <dbReference type="ChEBI" id="CHEBI:60240"/>
        <label>1</label>
    </ligand>
</feature>
<dbReference type="GO" id="GO:0046872">
    <property type="term" value="F:metal ion binding"/>
    <property type="evidence" value="ECO:0007669"/>
    <property type="project" value="UniProtKB-KW"/>
</dbReference>
<feature type="binding site" evidence="4">
    <location>
        <position position="155"/>
    </location>
    <ligand>
        <name>a divalent metal cation</name>
        <dbReference type="ChEBI" id="CHEBI:60240"/>
        <label>2</label>
    </ligand>
</feature>
<feature type="binding site" evidence="4">
    <location>
        <position position="130"/>
    </location>
    <ligand>
        <name>a divalent metal cation</name>
        <dbReference type="ChEBI" id="CHEBI:60240"/>
        <label>2</label>
    </ligand>
</feature>
<evidence type="ECO:0000313" key="5">
    <source>
        <dbReference type="EMBL" id="QDU72116.1"/>
    </source>
</evidence>
<keyword evidence="3 5" id="KW-0378">Hydrolase</keyword>
<dbReference type="PROSITE" id="PS01090">
    <property type="entry name" value="TATD_2"/>
    <property type="match status" value="1"/>
</dbReference>
<evidence type="ECO:0000256" key="4">
    <source>
        <dbReference type="PIRSR" id="PIRSR005902-1"/>
    </source>
</evidence>
<evidence type="ECO:0000256" key="3">
    <source>
        <dbReference type="ARBA" id="ARBA00022801"/>
    </source>
</evidence>
<feature type="binding site" evidence="4">
    <location>
        <position position="93"/>
    </location>
    <ligand>
        <name>a divalent metal cation</name>
        <dbReference type="ChEBI" id="CHEBI:60240"/>
        <label>1</label>
    </ligand>
</feature>
<dbReference type="PIRSF" id="PIRSF005902">
    <property type="entry name" value="DNase_TatD"/>
    <property type="match status" value="1"/>
</dbReference>
<accession>A0A518BYS6</accession>
<dbReference type="GO" id="GO:0004536">
    <property type="term" value="F:DNA nuclease activity"/>
    <property type="evidence" value="ECO:0007669"/>
    <property type="project" value="InterPro"/>
</dbReference>
<dbReference type="RefSeq" id="WP_236254329.1">
    <property type="nucleotide sequence ID" value="NZ_CP036280.1"/>
</dbReference>
<dbReference type="SUPFAM" id="SSF51556">
    <property type="entry name" value="Metallo-dependent hydrolases"/>
    <property type="match status" value="1"/>
</dbReference>
<evidence type="ECO:0000313" key="6">
    <source>
        <dbReference type="Proteomes" id="UP000320386"/>
    </source>
</evidence>
<dbReference type="InterPro" id="IPR015991">
    <property type="entry name" value="TatD/YcfH-like"/>
</dbReference>
<dbReference type="CDD" id="cd01310">
    <property type="entry name" value="TatD_DNAse"/>
    <property type="match status" value="1"/>
</dbReference>
<dbReference type="NCBIfam" id="TIGR00010">
    <property type="entry name" value="YchF/TatD family DNA exonuclease"/>
    <property type="match status" value="1"/>
</dbReference>
<dbReference type="AlphaFoldDB" id="A0A518BYS6"/>
<dbReference type="InterPro" id="IPR032466">
    <property type="entry name" value="Metal_Hydrolase"/>
</dbReference>
<dbReference type="EMBL" id="CP036280">
    <property type="protein sequence ID" value="QDU72116.1"/>
    <property type="molecule type" value="Genomic_DNA"/>
</dbReference>
<sequence>MIDTHCHLTYDGLAERVEEVLAAARAAGVGRVVSIGTSLADSAAAIELAGHRREVSATVGLHPHHAEQMVDGEAFAQEMRSLARREGVVALGEMGLDQHYDEPSLAVQRRAFEVQLGVAAELGSLPIVIHNREATDETLAMVRASGISPERFVFHCFTGTAEEIVKIVDFGAWVGFTGIVTFKSGRGVAAASDLVPLERLLVETDSPYLTPEPYRKIRPNEPRYVVEVARFLAERRGMGFEAFVGVVDGNAERFYGLG</sequence>
<dbReference type="PANTHER" id="PTHR46124:SF2">
    <property type="entry name" value="D-AMINOACYL-TRNA DEACYLASE"/>
    <property type="match status" value="1"/>
</dbReference>
<feature type="binding site" evidence="4">
    <location>
        <position position="5"/>
    </location>
    <ligand>
        <name>a divalent metal cation</name>
        <dbReference type="ChEBI" id="CHEBI:60240"/>
        <label>1</label>
    </ligand>
</feature>
<evidence type="ECO:0000256" key="1">
    <source>
        <dbReference type="ARBA" id="ARBA00009275"/>
    </source>
</evidence>
<dbReference type="GO" id="GO:0016788">
    <property type="term" value="F:hydrolase activity, acting on ester bonds"/>
    <property type="evidence" value="ECO:0007669"/>
    <property type="project" value="InterPro"/>
</dbReference>
<dbReference type="FunFam" id="3.20.20.140:FF:000005">
    <property type="entry name" value="TatD family hydrolase"/>
    <property type="match status" value="1"/>
</dbReference>
<proteinExistence type="inferred from homology"/>
<gene>
    <name evidence="5" type="primary">ycfH</name>
    <name evidence="5" type="ORF">Pan265_19780</name>
</gene>
<dbReference type="Pfam" id="PF01026">
    <property type="entry name" value="TatD_DNase"/>
    <property type="match status" value="1"/>
</dbReference>
<dbReference type="InterPro" id="IPR001130">
    <property type="entry name" value="TatD-like"/>
</dbReference>
<organism evidence="5 6">
    <name type="scientific">Mucisphaera calidilacus</name>
    <dbReference type="NCBI Taxonomy" id="2527982"/>
    <lineage>
        <taxon>Bacteria</taxon>
        <taxon>Pseudomonadati</taxon>
        <taxon>Planctomycetota</taxon>
        <taxon>Phycisphaerae</taxon>
        <taxon>Phycisphaerales</taxon>
        <taxon>Phycisphaeraceae</taxon>
        <taxon>Mucisphaera</taxon>
    </lineage>
</organism>
<dbReference type="GO" id="GO:0005829">
    <property type="term" value="C:cytosol"/>
    <property type="evidence" value="ECO:0007669"/>
    <property type="project" value="TreeGrafter"/>
</dbReference>
<dbReference type="KEGG" id="mcad:Pan265_19780"/>
<keyword evidence="6" id="KW-1185">Reference proteome</keyword>
<dbReference type="Gene3D" id="3.20.20.140">
    <property type="entry name" value="Metal-dependent hydrolases"/>
    <property type="match status" value="1"/>
</dbReference>